<name>A0A067K0W1_JATCU</name>
<accession>A0A067K0W1</accession>
<proteinExistence type="predicted"/>
<dbReference type="AlphaFoldDB" id="A0A067K0W1"/>
<organism evidence="1 2">
    <name type="scientific">Jatropha curcas</name>
    <name type="common">Barbados nut</name>
    <dbReference type="NCBI Taxonomy" id="180498"/>
    <lineage>
        <taxon>Eukaryota</taxon>
        <taxon>Viridiplantae</taxon>
        <taxon>Streptophyta</taxon>
        <taxon>Embryophyta</taxon>
        <taxon>Tracheophyta</taxon>
        <taxon>Spermatophyta</taxon>
        <taxon>Magnoliopsida</taxon>
        <taxon>eudicotyledons</taxon>
        <taxon>Gunneridae</taxon>
        <taxon>Pentapetalae</taxon>
        <taxon>rosids</taxon>
        <taxon>fabids</taxon>
        <taxon>Malpighiales</taxon>
        <taxon>Euphorbiaceae</taxon>
        <taxon>Crotonoideae</taxon>
        <taxon>Jatropheae</taxon>
        <taxon>Jatropha</taxon>
    </lineage>
</organism>
<evidence type="ECO:0000313" key="1">
    <source>
        <dbReference type="EMBL" id="KDP25895.1"/>
    </source>
</evidence>
<reference evidence="1 2" key="1">
    <citation type="journal article" date="2014" name="PLoS ONE">
        <title>Global Analysis of Gene Expression Profiles in Physic Nut (Jatropha curcas L.) Seedlings Exposed to Salt Stress.</title>
        <authorList>
            <person name="Zhang L."/>
            <person name="Zhang C."/>
            <person name="Wu P."/>
            <person name="Chen Y."/>
            <person name="Li M."/>
            <person name="Jiang H."/>
            <person name="Wu G."/>
        </authorList>
    </citation>
    <scope>NUCLEOTIDE SEQUENCE [LARGE SCALE GENOMIC DNA]</scope>
    <source>
        <strain evidence="2">cv. GZQX0401</strain>
        <tissue evidence="1">Young leaves</tissue>
    </source>
</reference>
<sequence>MFSFESIYEYYVMSRYRRSKRRRARDLREVLESERAKGALSNAYTLIKDKIQVPKNETPLVQSSMNEDPLEEAHQLLFEIKQAQLEAMTFFLVEIGACYVEDNEKKGESKKKEQANEKWQNEEFFAKKVTDKKIEFEAVPFENSISWKGWTRRLRRSMSL</sequence>
<keyword evidence="2" id="KW-1185">Reference proteome</keyword>
<dbReference type="EMBL" id="KK914966">
    <property type="protein sequence ID" value="KDP25895.1"/>
    <property type="molecule type" value="Genomic_DNA"/>
</dbReference>
<evidence type="ECO:0000313" key="2">
    <source>
        <dbReference type="Proteomes" id="UP000027138"/>
    </source>
</evidence>
<protein>
    <submittedName>
        <fullName evidence="1">Uncharacterized protein</fullName>
    </submittedName>
</protein>
<gene>
    <name evidence="1" type="ORF">JCGZ_23721</name>
</gene>
<dbReference type="Proteomes" id="UP000027138">
    <property type="component" value="Unassembled WGS sequence"/>
</dbReference>